<comment type="caution">
    <text evidence="2">The sequence shown here is derived from an EMBL/GenBank/DDBJ whole genome shotgun (WGS) entry which is preliminary data.</text>
</comment>
<name>A0A4U1C9C5_9SPHI</name>
<feature type="domain" description="Methyltransferase type 11" evidence="1">
    <location>
        <begin position="106"/>
        <end position="162"/>
    </location>
</feature>
<keyword evidence="2" id="KW-0489">Methyltransferase</keyword>
<keyword evidence="3" id="KW-1185">Reference proteome</keyword>
<protein>
    <submittedName>
        <fullName evidence="2">Methyltransferase domain-containing protein</fullName>
    </submittedName>
</protein>
<evidence type="ECO:0000313" key="2">
    <source>
        <dbReference type="EMBL" id="TKC02341.1"/>
    </source>
</evidence>
<dbReference type="SUPFAM" id="SSF53335">
    <property type="entry name" value="S-adenosyl-L-methionine-dependent methyltransferases"/>
    <property type="match status" value="1"/>
</dbReference>
<reference evidence="2 3" key="1">
    <citation type="submission" date="2019-04" db="EMBL/GenBank/DDBJ databases">
        <title>Pedobacter sp. AR-2-6 sp. nov., isolated from Arctic soil.</title>
        <authorList>
            <person name="Dahal R.H."/>
            <person name="Kim D.-U."/>
        </authorList>
    </citation>
    <scope>NUCLEOTIDE SEQUENCE [LARGE SCALE GENOMIC DNA]</scope>
    <source>
        <strain evidence="2 3">AR-2-6</strain>
    </source>
</reference>
<accession>A0A4U1C9C5</accession>
<dbReference type="GO" id="GO:0008757">
    <property type="term" value="F:S-adenosylmethionine-dependent methyltransferase activity"/>
    <property type="evidence" value="ECO:0007669"/>
    <property type="project" value="InterPro"/>
</dbReference>
<dbReference type="OrthoDB" id="6307329at2"/>
<dbReference type="Proteomes" id="UP000310477">
    <property type="component" value="Unassembled WGS sequence"/>
</dbReference>
<dbReference type="InterPro" id="IPR029063">
    <property type="entry name" value="SAM-dependent_MTases_sf"/>
</dbReference>
<sequence length="247" mass="27997">MYIRLKSRLKPYVQDFFKRVFNSLNFHTKNTPLVGKIAWGDFNRITPISSNFGFDRGGAIDRYYIESFLASEASLIKGNVLEIADNFYSLKFGGSAITKSNILHLNENAPGATYVADLGQENSMPSDYFDCIILTQTLQYIYDFKLALKNCYRMLKKGGTLLLTVPGISPIEAGEWRKFWLWSFNEASIHKICTELFEGEDYIINSYGNVYAAISFLHGIGISEVDKAKLDVRDSAFDVVLTLRLTK</sequence>
<evidence type="ECO:0000313" key="3">
    <source>
        <dbReference type="Proteomes" id="UP000310477"/>
    </source>
</evidence>
<evidence type="ECO:0000259" key="1">
    <source>
        <dbReference type="Pfam" id="PF08241"/>
    </source>
</evidence>
<dbReference type="Pfam" id="PF08241">
    <property type="entry name" value="Methyltransf_11"/>
    <property type="match status" value="1"/>
</dbReference>
<dbReference type="CDD" id="cd02440">
    <property type="entry name" value="AdoMet_MTases"/>
    <property type="match status" value="1"/>
</dbReference>
<dbReference type="AlphaFoldDB" id="A0A4U1C9C5"/>
<dbReference type="EMBL" id="SWBO01000002">
    <property type="protein sequence ID" value="TKC02341.1"/>
    <property type="molecule type" value="Genomic_DNA"/>
</dbReference>
<dbReference type="GO" id="GO:0032259">
    <property type="term" value="P:methylation"/>
    <property type="evidence" value="ECO:0007669"/>
    <property type="project" value="UniProtKB-KW"/>
</dbReference>
<dbReference type="InterPro" id="IPR013216">
    <property type="entry name" value="Methyltransf_11"/>
</dbReference>
<gene>
    <name evidence="2" type="ORF">FA045_03400</name>
</gene>
<organism evidence="2 3">
    <name type="scientific">Pedobacter cryotolerans</name>
    <dbReference type="NCBI Taxonomy" id="2571270"/>
    <lineage>
        <taxon>Bacteria</taxon>
        <taxon>Pseudomonadati</taxon>
        <taxon>Bacteroidota</taxon>
        <taxon>Sphingobacteriia</taxon>
        <taxon>Sphingobacteriales</taxon>
        <taxon>Sphingobacteriaceae</taxon>
        <taxon>Pedobacter</taxon>
    </lineage>
</organism>
<dbReference type="Gene3D" id="3.40.50.150">
    <property type="entry name" value="Vaccinia Virus protein VP39"/>
    <property type="match status" value="1"/>
</dbReference>
<keyword evidence="2" id="KW-0808">Transferase</keyword>
<dbReference type="RefSeq" id="WP_136874498.1">
    <property type="nucleotide sequence ID" value="NZ_SWBO01000002.1"/>
</dbReference>
<proteinExistence type="predicted"/>